<keyword evidence="2" id="KW-1185">Reference proteome</keyword>
<accession>A0AAW0Q6Y3</accession>
<gene>
    <name evidence="1" type="ORF">PG999_014286</name>
</gene>
<sequence>MPHLNICFRIDVWYQVGTLASKLHFPISDDDHHSQPVPVPQDTHSRFWMQIRGSTDLMSGSNACSADEAKVTPCNDDDALSGHVKLDIVLTELLPRPDSTTTQDTLNSTSAGTHSNCRLPGTSRVELGHRHFRGPDYETMLAMNHRDLASYAMQAHRRLAKQMHIKEGEAGFRPLVQEALGQMVKGPVKSRPETDDVWLRGLDACVSRADEALYIEAFNRAWVHLYETCVKNEKSRGDQRGTEGQGSGERQ</sequence>
<protein>
    <recommendedName>
        <fullName evidence="3">CRISPR type III-B/RAMP module-associated protein Cmr5</fullName>
    </recommendedName>
</protein>
<name>A0AAW0Q6Y3_9PEZI</name>
<comment type="caution">
    <text evidence="1">The sequence shown here is derived from an EMBL/GenBank/DDBJ whole genome shotgun (WGS) entry which is preliminary data.</text>
</comment>
<organism evidence="1 2">
    <name type="scientific">Apiospora kogelbergensis</name>
    <dbReference type="NCBI Taxonomy" id="1337665"/>
    <lineage>
        <taxon>Eukaryota</taxon>
        <taxon>Fungi</taxon>
        <taxon>Dikarya</taxon>
        <taxon>Ascomycota</taxon>
        <taxon>Pezizomycotina</taxon>
        <taxon>Sordariomycetes</taxon>
        <taxon>Xylariomycetidae</taxon>
        <taxon>Amphisphaeriales</taxon>
        <taxon>Apiosporaceae</taxon>
        <taxon>Apiospora</taxon>
    </lineage>
</organism>
<dbReference type="EMBL" id="JAQQWP010000011">
    <property type="protein sequence ID" value="KAK8096264.1"/>
    <property type="molecule type" value="Genomic_DNA"/>
</dbReference>
<reference evidence="1 2" key="1">
    <citation type="submission" date="2023-01" db="EMBL/GenBank/DDBJ databases">
        <title>Analysis of 21 Apiospora genomes using comparative genomics revels a genus with tremendous synthesis potential of carbohydrate active enzymes and secondary metabolites.</title>
        <authorList>
            <person name="Sorensen T."/>
        </authorList>
    </citation>
    <scope>NUCLEOTIDE SEQUENCE [LARGE SCALE GENOMIC DNA]</scope>
    <source>
        <strain evidence="1 2">CBS 117206</strain>
    </source>
</reference>
<evidence type="ECO:0000313" key="1">
    <source>
        <dbReference type="EMBL" id="KAK8096264.1"/>
    </source>
</evidence>
<proteinExistence type="predicted"/>
<dbReference type="Proteomes" id="UP001392437">
    <property type="component" value="Unassembled WGS sequence"/>
</dbReference>
<evidence type="ECO:0000313" key="2">
    <source>
        <dbReference type="Proteomes" id="UP001392437"/>
    </source>
</evidence>
<dbReference type="AlphaFoldDB" id="A0AAW0Q6Y3"/>
<evidence type="ECO:0008006" key="3">
    <source>
        <dbReference type="Google" id="ProtNLM"/>
    </source>
</evidence>